<evidence type="ECO:0000313" key="3">
    <source>
        <dbReference type="EMBL" id="CBY20346.1"/>
    </source>
</evidence>
<dbReference type="InParanoid" id="E4WRG5"/>
<evidence type="ECO:0000313" key="4">
    <source>
        <dbReference type="Proteomes" id="UP000001307"/>
    </source>
</evidence>
<dbReference type="GO" id="GO:0005634">
    <property type="term" value="C:nucleus"/>
    <property type="evidence" value="ECO:0007669"/>
    <property type="project" value="TreeGrafter"/>
</dbReference>
<sequence length="343" mass="39927">MILFFRMSFVSFTISSLPSLSPSSARSFNPKLLNSAQFSNRYVYEQRRRTVPGHFLRSAFLALYVGSRYLSEQRNRRRAMSNTEIQVRIEALQEDDDRHVTRRSKKSRSKHSKNRLSKIPSQICKVLRKGSRSEDGEPVSCAYQLAGCPFSDVASKVNSHERDCSFSKMKTKDFHNILQDRLQEENTKVKLLENIYPYLSYNDAEFTDIYLTKEECEDEDAPFIFSSQTFDSLKMSWRVLIHFEDVPDEAENANVTRKHGTFSVYQSGSAAFYNGRNPSHNKIVFLLTDSECTDHNPEPKAFHHEFSLTHKESKRITLPIAQSVIEELSERHAFQMRVWFFKK</sequence>
<dbReference type="EMBL" id="FN653015">
    <property type="protein sequence ID" value="CBY20346.1"/>
    <property type="molecule type" value="Genomic_DNA"/>
</dbReference>
<dbReference type="OrthoDB" id="10321586at2759"/>
<dbReference type="Proteomes" id="UP000001307">
    <property type="component" value="Unassembled WGS sequence"/>
</dbReference>
<gene>
    <name evidence="3" type="ORF">GSOID_T00000339001</name>
</gene>
<keyword evidence="4" id="KW-1185">Reference proteome</keyword>
<dbReference type="PANTHER" id="PTHR23059">
    <property type="entry name" value="CYSTEINE AND HISTIDINE-RICH PROTEIN 1"/>
    <property type="match status" value="1"/>
</dbReference>
<reference evidence="3" key="1">
    <citation type="journal article" date="2010" name="Science">
        <title>Plasticity of animal genome architecture unmasked by rapid evolution of a pelagic tunicate.</title>
        <authorList>
            <person name="Denoeud F."/>
            <person name="Henriet S."/>
            <person name="Mungpakdee S."/>
            <person name="Aury J.M."/>
            <person name="Da Silva C."/>
            <person name="Brinkmann H."/>
            <person name="Mikhaleva J."/>
            <person name="Olsen L.C."/>
            <person name="Jubin C."/>
            <person name="Canestro C."/>
            <person name="Bouquet J.M."/>
            <person name="Danks G."/>
            <person name="Poulain J."/>
            <person name="Campsteijn C."/>
            <person name="Adamski M."/>
            <person name="Cross I."/>
            <person name="Yadetie F."/>
            <person name="Muffato M."/>
            <person name="Louis A."/>
            <person name="Butcher S."/>
            <person name="Tsagkogeorga G."/>
            <person name="Konrad A."/>
            <person name="Singh S."/>
            <person name="Jensen M.F."/>
            <person name="Cong E.H."/>
            <person name="Eikeseth-Otteraa H."/>
            <person name="Noel B."/>
            <person name="Anthouard V."/>
            <person name="Porcel B.M."/>
            <person name="Kachouri-Lafond R."/>
            <person name="Nishino A."/>
            <person name="Ugolini M."/>
            <person name="Chourrout P."/>
            <person name="Nishida H."/>
            <person name="Aasland R."/>
            <person name="Huzurbazar S."/>
            <person name="Westhof E."/>
            <person name="Delsuc F."/>
            <person name="Lehrach H."/>
            <person name="Reinhardt R."/>
            <person name="Weissenbach J."/>
            <person name="Roy S.W."/>
            <person name="Artiguenave F."/>
            <person name="Postlethwait J.H."/>
            <person name="Manak J.R."/>
            <person name="Thompson E.M."/>
            <person name="Jaillon O."/>
            <person name="Du Pasquier L."/>
            <person name="Boudinot P."/>
            <person name="Liberles D.A."/>
            <person name="Volff J.N."/>
            <person name="Philippe H."/>
            <person name="Lenhard B."/>
            <person name="Roest Crollius H."/>
            <person name="Wincker P."/>
            <person name="Chourrout D."/>
        </authorList>
    </citation>
    <scope>NUCLEOTIDE SEQUENCE [LARGE SCALE GENOMIC DNA]</scope>
</reference>
<evidence type="ECO:0000256" key="1">
    <source>
        <dbReference type="ARBA" id="ARBA00022723"/>
    </source>
</evidence>
<name>E4WRG5_OIKDI</name>
<proteinExistence type="predicted"/>
<dbReference type="InterPro" id="IPR039338">
    <property type="entry name" value="ZFTRAF1"/>
</dbReference>
<feature type="compositionally biased region" description="Basic residues" evidence="2">
    <location>
        <begin position="100"/>
        <end position="116"/>
    </location>
</feature>
<dbReference type="AlphaFoldDB" id="E4WRG5"/>
<evidence type="ECO:0000256" key="2">
    <source>
        <dbReference type="SAM" id="MobiDB-lite"/>
    </source>
</evidence>
<dbReference type="GO" id="GO:0046872">
    <property type="term" value="F:metal ion binding"/>
    <property type="evidence" value="ECO:0007669"/>
    <property type="project" value="UniProtKB-KW"/>
</dbReference>
<dbReference type="PANTHER" id="PTHR23059:SF4">
    <property type="entry name" value="ZINC FINGER TRAF-TYPE-CONTAINING PROTEIN 1"/>
    <property type="match status" value="1"/>
</dbReference>
<protein>
    <submittedName>
        <fullName evidence="3">Uncharacterized protein</fullName>
    </submittedName>
</protein>
<feature type="region of interest" description="Disordered" evidence="2">
    <location>
        <begin position="96"/>
        <end position="117"/>
    </location>
</feature>
<accession>E4WRG5</accession>
<organism evidence="3">
    <name type="scientific">Oikopleura dioica</name>
    <name type="common">Tunicate</name>
    <dbReference type="NCBI Taxonomy" id="34765"/>
    <lineage>
        <taxon>Eukaryota</taxon>
        <taxon>Metazoa</taxon>
        <taxon>Chordata</taxon>
        <taxon>Tunicata</taxon>
        <taxon>Appendicularia</taxon>
        <taxon>Copelata</taxon>
        <taxon>Oikopleuridae</taxon>
        <taxon>Oikopleura</taxon>
    </lineage>
</organism>
<keyword evidence="1" id="KW-0479">Metal-binding</keyword>